<dbReference type="EMBL" id="CM046390">
    <property type="protein sequence ID" value="KAI8562316.1"/>
    <property type="molecule type" value="Genomic_DNA"/>
</dbReference>
<dbReference type="Proteomes" id="UP001062846">
    <property type="component" value="Chromosome 3"/>
</dbReference>
<reference evidence="1" key="1">
    <citation type="submission" date="2022-02" db="EMBL/GenBank/DDBJ databases">
        <title>Plant Genome Project.</title>
        <authorList>
            <person name="Zhang R.-G."/>
        </authorList>
    </citation>
    <scope>NUCLEOTIDE SEQUENCE</scope>
    <source>
        <strain evidence="1">AT1</strain>
    </source>
</reference>
<organism evidence="1 2">
    <name type="scientific">Rhododendron molle</name>
    <name type="common">Chinese azalea</name>
    <name type="synonym">Azalea mollis</name>
    <dbReference type="NCBI Taxonomy" id="49168"/>
    <lineage>
        <taxon>Eukaryota</taxon>
        <taxon>Viridiplantae</taxon>
        <taxon>Streptophyta</taxon>
        <taxon>Embryophyta</taxon>
        <taxon>Tracheophyta</taxon>
        <taxon>Spermatophyta</taxon>
        <taxon>Magnoliopsida</taxon>
        <taxon>eudicotyledons</taxon>
        <taxon>Gunneridae</taxon>
        <taxon>Pentapetalae</taxon>
        <taxon>asterids</taxon>
        <taxon>Ericales</taxon>
        <taxon>Ericaceae</taxon>
        <taxon>Ericoideae</taxon>
        <taxon>Rhodoreae</taxon>
        <taxon>Rhododendron</taxon>
    </lineage>
</organism>
<evidence type="ECO:0000313" key="2">
    <source>
        <dbReference type="Proteomes" id="UP001062846"/>
    </source>
</evidence>
<keyword evidence="2" id="KW-1185">Reference proteome</keyword>
<proteinExistence type="predicted"/>
<name>A0ACC0P9T4_RHOML</name>
<comment type="caution">
    <text evidence="1">The sequence shown here is derived from an EMBL/GenBank/DDBJ whole genome shotgun (WGS) entry which is preliminary data.</text>
</comment>
<sequence length="295" mass="33245">MVSRSFGTKISLLRPSILLPPMSMKRDFVGSSSSSSSSSSSKRTRFDFDDSELSFHPPPPVQGGTRSLMAIHVHGMVPVGPVISHLLSLYTYYSEEEPLFEVFEPQGNEGEGKWSSLPRPPFYRHYSYHESYDVNGAAMIVLHAVFDYHIFFINDKKDPVYAFNTRLPFREAVTLIFDHVWAAIDTSLCRVSPISIFILTADFGLVGRDVEGLENHYTHKPPLAYGIYYHLLDLGNGWVCLLKFGNDEEGFIEGKAYVSATVFRLVKKRTDKKPLHDIVGFRKEADGVTIDVALQ</sequence>
<evidence type="ECO:0000313" key="1">
    <source>
        <dbReference type="EMBL" id="KAI8562316.1"/>
    </source>
</evidence>
<accession>A0ACC0P9T4</accession>
<gene>
    <name evidence="1" type="ORF">RHMOL_Rhmol03G0027300</name>
</gene>
<protein>
    <submittedName>
        <fullName evidence="1">Uncharacterized protein</fullName>
    </submittedName>
</protein>